<feature type="domain" description="Cystatin" evidence="3">
    <location>
        <begin position="2"/>
        <end position="79"/>
    </location>
</feature>
<dbReference type="OrthoDB" id="2016588at2759"/>
<dbReference type="Proteomes" id="UP000653305">
    <property type="component" value="Unassembled WGS sequence"/>
</dbReference>
<evidence type="ECO:0000313" key="5">
    <source>
        <dbReference type="Proteomes" id="UP000653305"/>
    </source>
</evidence>
<gene>
    <name evidence="4" type="ORF">PHJA_002204200</name>
</gene>
<proteinExistence type="predicted"/>
<keyword evidence="5" id="KW-1185">Reference proteome</keyword>
<organism evidence="4 5">
    <name type="scientific">Phtheirospermum japonicum</name>
    <dbReference type="NCBI Taxonomy" id="374723"/>
    <lineage>
        <taxon>Eukaryota</taxon>
        <taxon>Viridiplantae</taxon>
        <taxon>Streptophyta</taxon>
        <taxon>Embryophyta</taxon>
        <taxon>Tracheophyta</taxon>
        <taxon>Spermatophyta</taxon>
        <taxon>Magnoliopsida</taxon>
        <taxon>eudicotyledons</taxon>
        <taxon>Gunneridae</taxon>
        <taxon>Pentapetalae</taxon>
        <taxon>asterids</taxon>
        <taxon>lamiids</taxon>
        <taxon>Lamiales</taxon>
        <taxon>Orobanchaceae</taxon>
        <taxon>Orobanchaceae incertae sedis</taxon>
        <taxon>Phtheirospermum</taxon>
    </lineage>
</organism>
<dbReference type="InterPro" id="IPR046350">
    <property type="entry name" value="Cystatin_sf"/>
</dbReference>
<keyword evidence="2" id="KW-0789">Thiol protease inhibitor</keyword>
<comment type="caution">
    <text evidence="4">The sequence shown here is derived from an EMBL/GenBank/DDBJ whole genome shotgun (WGS) entry which is preliminary data.</text>
</comment>
<evidence type="ECO:0000313" key="4">
    <source>
        <dbReference type="EMBL" id="GFQ00603.1"/>
    </source>
</evidence>
<dbReference type="CDD" id="cd00042">
    <property type="entry name" value="CY"/>
    <property type="match status" value="1"/>
</dbReference>
<evidence type="ECO:0000256" key="1">
    <source>
        <dbReference type="ARBA" id="ARBA00022690"/>
    </source>
</evidence>
<dbReference type="GO" id="GO:0004869">
    <property type="term" value="F:cysteine-type endopeptidase inhibitor activity"/>
    <property type="evidence" value="ECO:0007669"/>
    <property type="project" value="UniProtKB-KW"/>
</dbReference>
<dbReference type="SUPFAM" id="SSF54403">
    <property type="entry name" value="Cystatin/monellin"/>
    <property type="match status" value="1"/>
</dbReference>
<protein>
    <submittedName>
        <fullName evidence="4">Cysteine proteinase inhibitor 5</fullName>
    </submittedName>
</protein>
<dbReference type="InterPro" id="IPR000010">
    <property type="entry name" value="Cystatin_dom"/>
</dbReference>
<dbReference type="Pfam" id="PF16845">
    <property type="entry name" value="SQAPI"/>
    <property type="match status" value="1"/>
</dbReference>
<reference evidence="4" key="1">
    <citation type="submission" date="2020-07" db="EMBL/GenBank/DDBJ databases">
        <title>Ethylene signaling mediates host invasion by parasitic plants.</title>
        <authorList>
            <person name="Yoshida S."/>
        </authorList>
    </citation>
    <scope>NUCLEOTIDE SEQUENCE</scope>
    <source>
        <strain evidence="4">Okayama</strain>
    </source>
</reference>
<sequence length="81" mass="8785">RDPKVVKIGQFAVAEQNRKPKATKLEFVSVVKADILVVAGLNYRLVIAATEAGVKSTANYLAIVRDGGDRVLKLISFNKTT</sequence>
<dbReference type="EMBL" id="BMAC01000636">
    <property type="protein sequence ID" value="GFQ00603.1"/>
    <property type="molecule type" value="Genomic_DNA"/>
</dbReference>
<dbReference type="PANTHER" id="PTHR47364:SF2">
    <property type="entry name" value="CYSTEINE PROTEINASE INHIBITOR 5"/>
    <property type="match status" value="1"/>
</dbReference>
<evidence type="ECO:0000259" key="3">
    <source>
        <dbReference type="Pfam" id="PF16845"/>
    </source>
</evidence>
<evidence type="ECO:0000256" key="2">
    <source>
        <dbReference type="ARBA" id="ARBA00022704"/>
    </source>
</evidence>
<feature type="non-terminal residue" evidence="4">
    <location>
        <position position="1"/>
    </location>
</feature>
<keyword evidence="1" id="KW-0646">Protease inhibitor</keyword>
<accession>A0A830CQX4</accession>
<dbReference type="Gene3D" id="3.10.450.10">
    <property type="match status" value="1"/>
</dbReference>
<dbReference type="PANTHER" id="PTHR47364">
    <property type="entry name" value="CYSTEINE PROTEINASE INHIBITOR 5"/>
    <property type="match status" value="1"/>
</dbReference>
<name>A0A830CQX4_9LAMI</name>
<dbReference type="AlphaFoldDB" id="A0A830CQX4"/>